<comment type="caution">
    <text evidence="1">The sequence shown here is derived from an EMBL/GenBank/DDBJ whole genome shotgun (WGS) entry which is preliminary data.</text>
</comment>
<reference evidence="1 2" key="1">
    <citation type="submission" date="2022-05" db="EMBL/GenBank/DDBJ databases">
        <authorList>
            <consortium name="Genoscope - CEA"/>
            <person name="William W."/>
        </authorList>
    </citation>
    <scope>NUCLEOTIDE SEQUENCE [LARGE SCALE GENOMIC DNA]</scope>
</reference>
<dbReference type="EMBL" id="CALNXK010000642">
    <property type="protein sequence ID" value="CAH3188674.1"/>
    <property type="molecule type" value="Genomic_DNA"/>
</dbReference>
<organism evidence="1 2">
    <name type="scientific">Porites lobata</name>
    <dbReference type="NCBI Taxonomy" id="104759"/>
    <lineage>
        <taxon>Eukaryota</taxon>
        <taxon>Metazoa</taxon>
        <taxon>Cnidaria</taxon>
        <taxon>Anthozoa</taxon>
        <taxon>Hexacorallia</taxon>
        <taxon>Scleractinia</taxon>
        <taxon>Fungiina</taxon>
        <taxon>Poritidae</taxon>
        <taxon>Porites</taxon>
    </lineage>
</organism>
<dbReference type="Proteomes" id="UP001159405">
    <property type="component" value="Unassembled WGS sequence"/>
</dbReference>
<name>A0ABN8SFQ2_9CNID</name>
<sequence>MFDRVSRENPRTKVGVFYCGSEKVTPMLKKTCRRFYPTGTRFIFNREILT</sequence>
<gene>
    <name evidence="1" type="ORF">PLOB_00041305</name>
</gene>
<keyword evidence="2" id="KW-1185">Reference proteome</keyword>
<proteinExistence type="predicted"/>
<protein>
    <submittedName>
        <fullName evidence="1">Uncharacterized protein</fullName>
    </submittedName>
</protein>
<accession>A0ABN8SFQ2</accession>
<evidence type="ECO:0000313" key="2">
    <source>
        <dbReference type="Proteomes" id="UP001159405"/>
    </source>
</evidence>
<dbReference type="Gene3D" id="3.40.50.80">
    <property type="entry name" value="Nucleotide-binding domain of ferredoxin-NADP reductase (FNR) module"/>
    <property type="match status" value="1"/>
</dbReference>
<dbReference type="InterPro" id="IPR039261">
    <property type="entry name" value="FNR_nucleotide-bd"/>
</dbReference>
<evidence type="ECO:0000313" key="1">
    <source>
        <dbReference type="EMBL" id="CAH3188674.1"/>
    </source>
</evidence>